<protein>
    <submittedName>
        <fullName evidence="2">Uncharacterized protein</fullName>
    </submittedName>
</protein>
<accession>A0A830HB44</accession>
<comment type="caution">
    <text evidence="2">The sequence shown here is derived from an EMBL/GenBank/DDBJ whole genome shotgun (WGS) entry which is preliminary data.</text>
</comment>
<sequence length="147" mass="16136">MPLDALSTMIDRELHPSSGGSSAPIPIGEAAAAGGGGGDVAVVLAAAEEENHHVQSSMNPPREHNNMKKKMREMDGGTLAVEIDHLLEEYTGTSGDDDAIHNQFHVNRIRRNPSATTPRPTWWTCFRRALFLLNCCPFLFGDRHEFD</sequence>
<dbReference type="AlphaFoldDB" id="A0A830HB44"/>
<dbReference type="Proteomes" id="UP000660262">
    <property type="component" value="Unassembled WGS sequence"/>
</dbReference>
<name>A0A830HB44_9CHLO</name>
<gene>
    <name evidence="2" type="ORF">PPROV_000156600</name>
</gene>
<feature type="region of interest" description="Disordered" evidence="1">
    <location>
        <begin position="1"/>
        <end position="31"/>
    </location>
</feature>
<evidence type="ECO:0000313" key="2">
    <source>
        <dbReference type="EMBL" id="GHP02811.1"/>
    </source>
</evidence>
<evidence type="ECO:0000313" key="3">
    <source>
        <dbReference type="Proteomes" id="UP000660262"/>
    </source>
</evidence>
<dbReference type="EMBL" id="BNJQ01000004">
    <property type="protein sequence ID" value="GHP02811.1"/>
    <property type="molecule type" value="Genomic_DNA"/>
</dbReference>
<organism evidence="2 3">
    <name type="scientific">Pycnococcus provasolii</name>
    <dbReference type="NCBI Taxonomy" id="41880"/>
    <lineage>
        <taxon>Eukaryota</taxon>
        <taxon>Viridiplantae</taxon>
        <taxon>Chlorophyta</taxon>
        <taxon>Pseudoscourfieldiophyceae</taxon>
        <taxon>Pseudoscourfieldiales</taxon>
        <taxon>Pycnococcaceae</taxon>
        <taxon>Pycnococcus</taxon>
    </lineage>
</organism>
<keyword evidence="3" id="KW-1185">Reference proteome</keyword>
<feature type="compositionally biased region" description="Low complexity" evidence="1">
    <location>
        <begin position="16"/>
        <end position="31"/>
    </location>
</feature>
<proteinExistence type="predicted"/>
<reference evidence="2" key="1">
    <citation type="submission" date="2020-10" db="EMBL/GenBank/DDBJ databases">
        <title>Unveiling of a novel bifunctional photoreceptor, Dualchrome1, isolated from a cosmopolitan green alga.</title>
        <authorList>
            <person name="Suzuki S."/>
            <person name="Kawachi M."/>
        </authorList>
    </citation>
    <scope>NUCLEOTIDE SEQUENCE</scope>
    <source>
        <strain evidence="2">NIES 2893</strain>
    </source>
</reference>
<evidence type="ECO:0000256" key="1">
    <source>
        <dbReference type="SAM" id="MobiDB-lite"/>
    </source>
</evidence>